<feature type="region of interest" description="Disordered" evidence="1">
    <location>
        <begin position="143"/>
        <end position="189"/>
    </location>
</feature>
<evidence type="ECO:0008006" key="4">
    <source>
        <dbReference type="Google" id="ProtNLM"/>
    </source>
</evidence>
<feature type="compositionally biased region" description="Acidic residues" evidence="1">
    <location>
        <begin position="143"/>
        <end position="153"/>
    </location>
</feature>
<feature type="compositionally biased region" description="Basic and acidic residues" evidence="1">
    <location>
        <begin position="154"/>
        <end position="163"/>
    </location>
</feature>
<feature type="region of interest" description="Disordered" evidence="1">
    <location>
        <begin position="25"/>
        <end position="59"/>
    </location>
</feature>
<keyword evidence="3" id="KW-1185">Reference proteome</keyword>
<organism evidence="2 3">
    <name type="scientific">Mycobacterium botniense</name>
    <dbReference type="NCBI Taxonomy" id="84962"/>
    <lineage>
        <taxon>Bacteria</taxon>
        <taxon>Bacillati</taxon>
        <taxon>Actinomycetota</taxon>
        <taxon>Actinomycetes</taxon>
        <taxon>Mycobacteriales</taxon>
        <taxon>Mycobacteriaceae</taxon>
        <taxon>Mycobacterium</taxon>
    </lineage>
</organism>
<dbReference type="EMBL" id="BLKW01000002">
    <property type="protein sequence ID" value="GFG73738.1"/>
    <property type="molecule type" value="Genomic_DNA"/>
</dbReference>
<feature type="compositionally biased region" description="Low complexity" evidence="1">
    <location>
        <begin position="38"/>
        <end position="59"/>
    </location>
</feature>
<feature type="region of interest" description="Disordered" evidence="1">
    <location>
        <begin position="277"/>
        <end position="307"/>
    </location>
</feature>
<dbReference type="Proteomes" id="UP000465361">
    <property type="component" value="Unassembled WGS sequence"/>
</dbReference>
<feature type="compositionally biased region" description="Polar residues" evidence="1">
    <location>
        <begin position="180"/>
        <end position="189"/>
    </location>
</feature>
<evidence type="ECO:0000313" key="2">
    <source>
        <dbReference type="EMBL" id="GFG73738.1"/>
    </source>
</evidence>
<accession>A0A7I9XV24</accession>
<protein>
    <recommendedName>
        <fullName evidence="4">DUF4226 domain-containing protein</fullName>
    </recommendedName>
</protein>
<evidence type="ECO:0000313" key="3">
    <source>
        <dbReference type="Proteomes" id="UP000465361"/>
    </source>
</evidence>
<evidence type="ECO:0000256" key="1">
    <source>
        <dbReference type="SAM" id="MobiDB-lite"/>
    </source>
</evidence>
<reference evidence="2 3" key="1">
    <citation type="journal article" date="2019" name="Emerg. Microbes Infect.">
        <title>Comprehensive subspecies identification of 175 nontuberculous mycobacteria species based on 7547 genomic profiles.</title>
        <authorList>
            <person name="Matsumoto Y."/>
            <person name="Kinjo T."/>
            <person name="Motooka D."/>
            <person name="Nabeya D."/>
            <person name="Jung N."/>
            <person name="Uechi K."/>
            <person name="Horii T."/>
            <person name="Iida T."/>
            <person name="Fujita J."/>
            <person name="Nakamura S."/>
        </authorList>
    </citation>
    <scope>NUCLEOTIDE SEQUENCE [LARGE SCALE GENOMIC DNA]</scope>
    <source>
        <strain evidence="2 3">JCM 17322</strain>
    </source>
</reference>
<feature type="compositionally biased region" description="Low complexity" evidence="1">
    <location>
        <begin position="293"/>
        <end position="307"/>
    </location>
</feature>
<sequence>MVASANLDDTSESALMAAWTSLYGASTRGPGAPGEGQPPRAAPVVAALRGDDPAASSDAALDPYLESLLAQDPSVLPGDAPAPLSPAPMPLAPTIPGIPGLGGMAPGSGGVPSVMPGWGAPGGVPGAWTPGDVRAPRDRADELMDLDDPNDEPVPEHPDHNAPDDESGAGTPSQPPAGPTTVTLPNGDTVTAASPQLAAAIKAAAGGTPIPDAFREQGITIPPPGTPVVDPVDPSLLAPGDIGMFTDHHALALGKSKALLNGQIQHISTVTGPGFLGWEHPPATTTAPAKSEAPTPTRPAATTGASG</sequence>
<proteinExistence type="predicted"/>
<gene>
    <name evidence="2" type="ORF">MBOT_11030</name>
</gene>
<name>A0A7I9XV24_9MYCO</name>
<comment type="caution">
    <text evidence="2">The sequence shown here is derived from an EMBL/GenBank/DDBJ whole genome shotgun (WGS) entry which is preliminary data.</text>
</comment>
<dbReference type="AlphaFoldDB" id="A0A7I9XV24"/>